<accession>A0A0C4E279</accession>
<evidence type="ECO:0000313" key="3">
    <source>
        <dbReference type="EnsemblFungi" id="MAPG_06508T0"/>
    </source>
</evidence>
<organism evidence="3 4">
    <name type="scientific">Magnaporthiopsis poae (strain ATCC 64411 / 73-15)</name>
    <name type="common">Kentucky bluegrass fungus</name>
    <name type="synonym">Magnaporthe poae</name>
    <dbReference type="NCBI Taxonomy" id="644358"/>
    <lineage>
        <taxon>Eukaryota</taxon>
        <taxon>Fungi</taxon>
        <taxon>Dikarya</taxon>
        <taxon>Ascomycota</taxon>
        <taxon>Pezizomycotina</taxon>
        <taxon>Sordariomycetes</taxon>
        <taxon>Sordariomycetidae</taxon>
        <taxon>Magnaporthales</taxon>
        <taxon>Magnaporthaceae</taxon>
        <taxon>Magnaporthiopsis</taxon>
    </lineage>
</organism>
<protein>
    <submittedName>
        <fullName evidence="2 3">Uncharacterized protein</fullName>
    </submittedName>
</protein>
<name>A0A0C4E279_MAGP6</name>
<sequence>MATFPQTQPCRISALVVFYLLLLAATTATTAMTSSTGGGGGGRHAMARASKRINSDGAQMTNSRQRRQLVIDPPTAACRPCTQEGVRWCVQCSMAHKVHCTDEFPVPCELAIGNGKPGLEDGWCTSRA</sequence>
<evidence type="ECO:0000256" key="1">
    <source>
        <dbReference type="SAM" id="SignalP"/>
    </source>
</evidence>
<reference evidence="2" key="2">
    <citation type="submission" date="2010-05" db="EMBL/GenBank/DDBJ databases">
        <title>The Genome Sequence of Magnaporthe poae strain ATCC 64411.</title>
        <authorList>
            <consortium name="The Broad Institute Genome Sequencing Platform"/>
            <consortium name="Broad Institute Genome Sequencing Center for Infectious Disease"/>
            <person name="Ma L.-J."/>
            <person name="Dead R."/>
            <person name="Young S."/>
            <person name="Zeng Q."/>
            <person name="Koehrsen M."/>
            <person name="Alvarado L."/>
            <person name="Berlin A."/>
            <person name="Chapman S.B."/>
            <person name="Chen Z."/>
            <person name="Freedman E."/>
            <person name="Gellesch M."/>
            <person name="Goldberg J."/>
            <person name="Griggs A."/>
            <person name="Gujja S."/>
            <person name="Heilman E.R."/>
            <person name="Heiman D."/>
            <person name="Hepburn T."/>
            <person name="Howarth C."/>
            <person name="Jen D."/>
            <person name="Larson L."/>
            <person name="Mehta T."/>
            <person name="Neiman D."/>
            <person name="Pearson M."/>
            <person name="Roberts A."/>
            <person name="Saif S."/>
            <person name="Shea T."/>
            <person name="Shenoy N."/>
            <person name="Sisk P."/>
            <person name="Stolte C."/>
            <person name="Sykes S."/>
            <person name="Walk T."/>
            <person name="White J."/>
            <person name="Yandava C."/>
            <person name="Haas B."/>
            <person name="Nusbaum C."/>
            <person name="Birren B."/>
        </authorList>
    </citation>
    <scope>NUCLEOTIDE SEQUENCE</scope>
    <source>
        <strain evidence="2">ATCC 64411</strain>
    </source>
</reference>
<reference evidence="4" key="1">
    <citation type="submission" date="2010-05" db="EMBL/GenBank/DDBJ databases">
        <title>The genome sequence of Magnaporthe poae strain ATCC 64411.</title>
        <authorList>
            <person name="Ma L.-J."/>
            <person name="Dead R."/>
            <person name="Young S."/>
            <person name="Zeng Q."/>
            <person name="Koehrsen M."/>
            <person name="Alvarado L."/>
            <person name="Berlin A."/>
            <person name="Chapman S.B."/>
            <person name="Chen Z."/>
            <person name="Freedman E."/>
            <person name="Gellesch M."/>
            <person name="Goldberg J."/>
            <person name="Griggs A."/>
            <person name="Gujja S."/>
            <person name="Heilman E.R."/>
            <person name="Heiman D."/>
            <person name="Hepburn T."/>
            <person name="Howarth C."/>
            <person name="Jen D."/>
            <person name="Larson L."/>
            <person name="Mehta T."/>
            <person name="Neiman D."/>
            <person name="Pearson M."/>
            <person name="Roberts A."/>
            <person name="Saif S."/>
            <person name="Shea T."/>
            <person name="Shenoy N."/>
            <person name="Sisk P."/>
            <person name="Stolte C."/>
            <person name="Sykes S."/>
            <person name="Walk T."/>
            <person name="White J."/>
            <person name="Yandava C."/>
            <person name="Haas B."/>
            <person name="Nusbaum C."/>
            <person name="Birren B."/>
        </authorList>
    </citation>
    <scope>NUCLEOTIDE SEQUENCE [LARGE SCALE GENOMIC DNA]</scope>
    <source>
        <strain evidence="4">ATCC 64411 / 73-15</strain>
    </source>
</reference>
<evidence type="ECO:0000313" key="2">
    <source>
        <dbReference type="EMBL" id="KLU87509.1"/>
    </source>
</evidence>
<dbReference type="OrthoDB" id="10466579at2759"/>
<dbReference type="Proteomes" id="UP000011715">
    <property type="component" value="Unassembled WGS sequence"/>
</dbReference>
<dbReference type="EnsemblFungi" id="MAPG_06508T0">
    <property type="protein sequence ID" value="MAPG_06508T0"/>
    <property type="gene ID" value="MAPG_06508"/>
</dbReference>
<proteinExistence type="predicted"/>
<evidence type="ECO:0000313" key="4">
    <source>
        <dbReference type="Proteomes" id="UP000011715"/>
    </source>
</evidence>
<dbReference type="VEuPathDB" id="FungiDB:MAPG_06508"/>
<reference evidence="3" key="4">
    <citation type="journal article" date="2015" name="G3 (Bethesda)">
        <title>Genome sequences of three phytopathogenic species of the Magnaporthaceae family of fungi.</title>
        <authorList>
            <person name="Okagaki L.H."/>
            <person name="Nunes C.C."/>
            <person name="Sailsbery J."/>
            <person name="Clay B."/>
            <person name="Brown D."/>
            <person name="John T."/>
            <person name="Oh Y."/>
            <person name="Young N."/>
            <person name="Fitzgerald M."/>
            <person name="Haas B.J."/>
            <person name="Zeng Q."/>
            <person name="Young S."/>
            <person name="Adiconis X."/>
            <person name="Fan L."/>
            <person name="Levin J.Z."/>
            <person name="Mitchell T.K."/>
            <person name="Okubara P.A."/>
            <person name="Farman M.L."/>
            <person name="Kohn L.M."/>
            <person name="Birren B."/>
            <person name="Ma L.-J."/>
            <person name="Dean R.A."/>
        </authorList>
    </citation>
    <scope>NUCLEOTIDE SEQUENCE</scope>
    <source>
        <strain evidence="3">ATCC 64411 / 73-15</strain>
    </source>
</reference>
<dbReference type="EMBL" id="GL876970">
    <property type="protein sequence ID" value="KLU87509.1"/>
    <property type="molecule type" value="Genomic_DNA"/>
</dbReference>
<dbReference type="EMBL" id="ADBL01001583">
    <property type="status" value="NOT_ANNOTATED_CDS"/>
    <property type="molecule type" value="Genomic_DNA"/>
</dbReference>
<keyword evidence="4" id="KW-1185">Reference proteome</keyword>
<dbReference type="AlphaFoldDB" id="A0A0C4E279"/>
<reference evidence="3" key="5">
    <citation type="submission" date="2015-06" db="UniProtKB">
        <authorList>
            <consortium name="EnsemblFungi"/>
        </authorList>
    </citation>
    <scope>IDENTIFICATION</scope>
    <source>
        <strain evidence="3">ATCC 64411</strain>
    </source>
</reference>
<dbReference type="eggNOG" id="ENOG502RNH2">
    <property type="taxonomic scope" value="Eukaryota"/>
</dbReference>
<feature type="chain" id="PRO_5009385733" evidence="1">
    <location>
        <begin position="32"/>
        <end position="128"/>
    </location>
</feature>
<reference evidence="2" key="3">
    <citation type="submission" date="2011-03" db="EMBL/GenBank/DDBJ databases">
        <title>Annotation of Magnaporthe poae ATCC 64411.</title>
        <authorList>
            <person name="Ma L.-J."/>
            <person name="Dead R."/>
            <person name="Young S.K."/>
            <person name="Zeng Q."/>
            <person name="Gargeya S."/>
            <person name="Fitzgerald M."/>
            <person name="Haas B."/>
            <person name="Abouelleil A."/>
            <person name="Alvarado L."/>
            <person name="Arachchi H.M."/>
            <person name="Berlin A."/>
            <person name="Brown A."/>
            <person name="Chapman S.B."/>
            <person name="Chen Z."/>
            <person name="Dunbar C."/>
            <person name="Freedman E."/>
            <person name="Gearin G."/>
            <person name="Gellesch M."/>
            <person name="Goldberg J."/>
            <person name="Griggs A."/>
            <person name="Gujja S."/>
            <person name="Heiman D."/>
            <person name="Howarth C."/>
            <person name="Larson L."/>
            <person name="Lui A."/>
            <person name="MacDonald P.J.P."/>
            <person name="Mehta T."/>
            <person name="Montmayeur A."/>
            <person name="Murphy C."/>
            <person name="Neiman D."/>
            <person name="Pearson M."/>
            <person name="Priest M."/>
            <person name="Roberts A."/>
            <person name="Saif S."/>
            <person name="Shea T."/>
            <person name="Shenoy N."/>
            <person name="Sisk P."/>
            <person name="Stolte C."/>
            <person name="Sykes S."/>
            <person name="Yandava C."/>
            <person name="Wortman J."/>
            <person name="Nusbaum C."/>
            <person name="Birren B."/>
        </authorList>
    </citation>
    <scope>NUCLEOTIDE SEQUENCE</scope>
    <source>
        <strain evidence="2">ATCC 64411</strain>
    </source>
</reference>
<feature type="signal peptide" evidence="1">
    <location>
        <begin position="1"/>
        <end position="31"/>
    </location>
</feature>
<keyword evidence="1" id="KW-0732">Signal</keyword>
<gene>
    <name evidence="2" type="ORF">MAPG_06508</name>
</gene>